<dbReference type="FunFam" id="3.40.50.720:FF:000084">
    <property type="entry name" value="Short-chain dehydrogenase reductase"/>
    <property type="match status" value="1"/>
</dbReference>
<keyword evidence="3" id="KW-1185">Reference proteome</keyword>
<dbReference type="OrthoDB" id="6052622at2759"/>
<name>A0A8S3ZTI1_9EUPU</name>
<dbReference type="InterPro" id="IPR002347">
    <property type="entry name" value="SDR_fam"/>
</dbReference>
<sequence length="269" mass="28435">MASSLKDKVAIVTGSSSGIGEAIALAFATRGANVTLCGRDPERLKSVLDTVVEVSGGHTDRFLTMKGDLTDSGVRKDIIEKTIEKFGRVDTLVANAGQAGMQGSIHNATEESYDAVMNTNVKSVFFLIQQAIPHLEKSKGNIVVISSNVTSMMMPFGAVYSISKAALDHLTRCLAVDLGQKGIRVNGVNPGYIPTRLSRALGENKAIIDKIGELDASKTPLKGRSLTVEDIAKAVVFLSSDDAGFITGENIKVDGGRTFSGAVDNLPNH</sequence>
<protein>
    <submittedName>
        <fullName evidence="2">Uncharacterized protein</fullName>
    </submittedName>
</protein>
<dbReference type="InterPro" id="IPR020904">
    <property type="entry name" value="Sc_DH/Rdtase_CS"/>
</dbReference>
<dbReference type="PANTHER" id="PTHR43975:SF2">
    <property type="entry name" value="EG:BACR7A4.14 PROTEIN-RELATED"/>
    <property type="match status" value="1"/>
</dbReference>
<dbReference type="PANTHER" id="PTHR43975">
    <property type="entry name" value="ZGC:101858"/>
    <property type="match status" value="1"/>
</dbReference>
<comment type="caution">
    <text evidence="2">The sequence shown here is derived from an EMBL/GenBank/DDBJ whole genome shotgun (WGS) entry which is preliminary data.</text>
</comment>
<evidence type="ECO:0000256" key="1">
    <source>
        <dbReference type="ARBA" id="ARBA00023002"/>
    </source>
</evidence>
<dbReference type="EMBL" id="CAJHNH020004305">
    <property type="protein sequence ID" value="CAG5130845.1"/>
    <property type="molecule type" value="Genomic_DNA"/>
</dbReference>
<dbReference type="Gene3D" id="3.40.50.720">
    <property type="entry name" value="NAD(P)-binding Rossmann-like Domain"/>
    <property type="match status" value="1"/>
</dbReference>
<keyword evidence="1" id="KW-0560">Oxidoreductase</keyword>
<dbReference type="Pfam" id="PF13561">
    <property type="entry name" value="adh_short_C2"/>
    <property type="match status" value="1"/>
</dbReference>
<accession>A0A8S3ZTI1</accession>
<evidence type="ECO:0000313" key="3">
    <source>
        <dbReference type="Proteomes" id="UP000678393"/>
    </source>
</evidence>
<dbReference type="AlphaFoldDB" id="A0A8S3ZTI1"/>
<dbReference type="InterPro" id="IPR036291">
    <property type="entry name" value="NAD(P)-bd_dom_sf"/>
</dbReference>
<proteinExistence type="predicted"/>
<dbReference type="NCBIfam" id="NF005559">
    <property type="entry name" value="PRK07231.1"/>
    <property type="match status" value="1"/>
</dbReference>
<organism evidence="2 3">
    <name type="scientific">Candidula unifasciata</name>
    <dbReference type="NCBI Taxonomy" id="100452"/>
    <lineage>
        <taxon>Eukaryota</taxon>
        <taxon>Metazoa</taxon>
        <taxon>Spiralia</taxon>
        <taxon>Lophotrochozoa</taxon>
        <taxon>Mollusca</taxon>
        <taxon>Gastropoda</taxon>
        <taxon>Heterobranchia</taxon>
        <taxon>Euthyneura</taxon>
        <taxon>Panpulmonata</taxon>
        <taxon>Eupulmonata</taxon>
        <taxon>Stylommatophora</taxon>
        <taxon>Helicina</taxon>
        <taxon>Helicoidea</taxon>
        <taxon>Geomitridae</taxon>
        <taxon>Candidula</taxon>
    </lineage>
</organism>
<dbReference type="PRINTS" id="PR00081">
    <property type="entry name" value="GDHRDH"/>
</dbReference>
<dbReference type="PROSITE" id="PS00061">
    <property type="entry name" value="ADH_SHORT"/>
    <property type="match status" value="1"/>
</dbReference>
<evidence type="ECO:0000313" key="2">
    <source>
        <dbReference type="EMBL" id="CAG5130845.1"/>
    </source>
</evidence>
<dbReference type="PRINTS" id="PR00080">
    <property type="entry name" value="SDRFAMILY"/>
</dbReference>
<dbReference type="Proteomes" id="UP000678393">
    <property type="component" value="Unassembled WGS sequence"/>
</dbReference>
<gene>
    <name evidence="2" type="ORF">CUNI_LOCUS16403</name>
</gene>
<reference evidence="2" key="1">
    <citation type="submission" date="2021-04" db="EMBL/GenBank/DDBJ databases">
        <authorList>
            <consortium name="Molecular Ecology Group"/>
        </authorList>
    </citation>
    <scope>NUCLEOTIDE SEQUENCE</scope>
</reference>
<dbReference type="SUPFAM" id="SSF51735">
    <property type="entry name" value="NAD(P)-binding Rossmann-fold domains"/>
    <property type="match status" value="1"/>
</dbReference>
<dbReference type="GO" id="GO:0016491">
    <property type="term" value="F:oxidoreductase activity"/>
    <property type="evidence" value="ECO:0007669"/>
    <property type="project" value="UniProtKB-KW"/>
</dbReference>